<reference evidence="1" key="2">
    <citation type="journal article" date="2015" name="Fish Shellfish Immunol.">
        <title>Early steps in the European eel (Anguilla anguilla)-Vibrio vulnificus interaction in the gills: Role of the RtxA13 toxin.</title>
        <authorList>
            <person name="Callol A."/>
            <person name="Pajuelo D."/>
            <person name="Ebbesson L."/>
            <person name="Teles M."/>
            <person name="MacKenzie S."/>
            <person name="Amaro C."/>
        </authorList>
    </citation>
    <scope>NUCLEOTIDE SEQUENCE</scope>
</reference>
<reference evidence="1" key="1">
    <citation type="submission" date="2014-11" db="EMBL/GenBank/DDBJ databases">
        <authorList>
            <person name="Amaro Gonzalez C."/>
        </authorList>
    </citation>
    <scope>NUCLEOTIDE SEQUENCE</scope>
</reference>
<organism evidence="1">
    <name type="scientific">Anguilla anguilla</name>
    <name type="common">European freshwater eel</name>
    <name type="synonym">Muraena anguilla</name>
    <dbReference type="NCBI Taxonomy" id="7936"/>
    <lineage>
        <taxon>Eukaryota</taxon>
        <taxon>Metazoa</taxon>
        <taxon>Chordata</taxon>
        <taxon>Craniata</taxon>
        <taxon>Vertebrata</taxon>
        <taxon>Euteleostomi</taxon>
        <taxon>Actinopterygii</taxon>
        <taxon>Neopterygii</taxon>
        <taxon>Teleostei</taxon>
        <taxon>Anguilliformes</taxon>
        <taxon>Anguillidae</taxon>
        <taxon>Anguilla</taxon>
    </lineage>
</organism>
<protein>
    <submittedName>
        <fullName evidence="1">Uncharacterized protein</fullName>
    </submittedName>
</protein>
<proteinExistence type="predicted"/>
<evidence type="ECO:0000313" key="1">
    <source>
        <dbReference type="EMBL" id="JAH11231.1"/>
    </source>
</evidence>
<accession>A0A0E9Q2Z4</accession>
<name>A0A0E9Q2Z4_ANGAN</name>
<dbReference type="EMBL" id="GBXM01097346">
    <property type="protein sequence ID" value="JAH11231.1"/>
    <property type="molecule type" value="Transcribed_RNA"/>
</dbReference>
<sequence length="15" mass="1670">MNNLKGLPSRNMTHG</sequence>